<name>A0A1M6I0Q7_9FLAO</name>
<keyword evidence="1" id="KW-0732">Signal</keyword>
<evidence type="ECO:0000313" key="4">
    <source>
        <dbReference type="Proteomes" id="UP000184225"/>
    </source>
</evidence>
<dbReference type="EMBL" id="FQYY01000037">
    <property type="protein sequence ID" value="SHJ28043.1"/>
    <property type="molecule type" value="Genomic_DNA"/>
</dbReference>
<evidence type="ECO:0000256" key="1">
    <source>
        <dbReference type="ARBA" id="ARBA00022729"/>
    </source>
</evidence>
<gene>
    <name evidence="3" type="ORF">SAMN04488096_1373</name>
</gene>
<proteinExistence type="predicted"/>
<dbReference type="OrthoDB" id="862563at2"/>
<evidence type="ECO:0000313" key="3">
    <source>
        <dbReference type="EMBL" id="SHJ28043.1"/>
    </source>
</evidence>
<reference evidence="3 4" key="1">
    <citation type="submission" date="2016-11" db="EMBL/GenBank/DDBJ databases">
        <authorList>
            <person name="Jaros S."/>
            <person name="Januszkiewicz K."/>
            <person name="Wedrychowicz H."/>
        </authorList>
    </citation>
    <scope>NUCLEOTIDE SEQUENCE [LARGE SCALE GENOMIC DNA]</scope>
    <source>
        <strain evidence="3 4">DSM 21425</strain>
    </source>
</reference>
<dbReference type="NCBIfam" id="TIGR04183">
    <property type="entry name" value="Por_Secre_tail"/>
    <property type="match status" value="1"/>
</dbReference>
<feature type="non-terminal residue" evidence="3">
    <location>
        <position position="1"/>
    </location>
</feature>
<dbReference type="InterPro" id="IPR026444">
    <property type="entry name" value="Secre_tail"/>
</dbReference>
<organism evidence="3 4">
    <name type="scientific">Mesonia phycicola</name>
    <dbReference type="NCBI Taxonomy" id="579105"/>
    <lineage>
        <taxon>Bacteria</taxon>
        <taxon>Pseudomonadati</taxon>
        <taxon>Bacteroidota</taxon>
        <taxon>Flavobacteriia</taxon>
        <taxon>Flavobacteriales</taxon>
        <taxon>Flavobacteriaceae</taxon>
        <taxon>Mesonia</taxon>
    </lineage>
</organism>
<dbReference type="Proteomes" id="UP000184225">
    <property type="component" value="Unassembled WGS sequence"/>
</dbReference>
<sequence length="56" mass="6133">VSIQLFDILGKNVFTATQDANTSTITLENLNLNSGVYLLKLSTESGQSYVKKIVKN</sequence>
<evidence type="ECO:0000259" key="2">
    <source>
        <dbReference type="Pfam" id="PF18962"/>
    </source>
</evidence>
<dbReference type="Pfam" id="PF18962">
    <property type="entry name" value="Por_Secre_tail"/>
    <property type="match status" value="1"/>
</dbReference>
<feature type="domain" description="Secretion system C-terminal sorting" evidence="2">
    <location>
        <begin position="2"/>
        <end position="54"/>
    </location>
</feature>
<accession>A0A1M6I0Q7</accession>
<keyword evidence="4" id="KW-1185">Reference proteome</keyword>
<protein>
    <submittedName>
        <fullName evidence="3">Por secretion system C-terminal sorting domain-containing protein</fullName>
    </submittedName>
</protein>
<dbReference type="AlphaFoldDB" id="A0A1M6I0Q7"/>